<dbReference type="Proteomes" id="UP000183047">
    <property type="component" value="Unassembled WGS sequence"/>
</dbReference>
<dbReference type="RefSeq" id="WP_074462233.1">
    <property type="nucleotide sequence ID" value="NZ_FMUR01000009.1"/>
</dbReference>
<dbReference type="Gene3D" id="1.10.10.60">
    <property type="entry name" value="Homeodomain-like"/>
    <property type="match status" value="1"/>
</dbReference>
<dbReference type="Pfam" id="PF00440">
    <property type="entry name" value="TetR_N"/>
    <property type="match status" value="1"/>
</dbReference>
<proteinExistence type="predicted"/>
<dbReference type="InterPro" id="IPR001647">
    <property type="entry name" value="HTH_TetR"/>
</dbReference>
<dbReference type="InterPro" id="IPR009057">
    <property type="entry name" value="Homeodomain-like_sf"/>
</dbReference>
<evidence type="ECO:0000313" key="4">
    <source>
        <dbReference type="EMBL" id="SCY17261.1"/>
    </source>
</evidence>
<organism evidence="4 5">
    <name type="scientific">Butyrivibrio hungatei</name>
    <dbReference type="NCBI Taxonomy" id="185008"/>
    <lineage>
        <taxon>Bacteria</taxon>
        <taxon>Bacillati</taxon>
        <taxon>Bacillota</taxon>
        <taxon>Clostridia</taxon>
        <taxon>Lachnospirales</taxon>
        <taxon>Lachnospiraceae</taxon>
        <taxon>Butyrivibrio</taxon>
    </lineage>
</organism>
<dbReference type="GO" id="GO:0003677">
    <property type="term" value="F:DNA binding"/>
    <property type="evidence" value="ECO:0007669"/>
    <property type="project" value="UniProtKB-UniRule"/>
</dbReference>
<evidence type="ECO:0000256" key="2">
    <source>
        <dbReference type="PROSITE-ProRule" id="PRU00335"/>
    </source>
</evidence>
<feature type="domain" description="HTH tetR-type" evidence="3">
    <location>
        <begin position="2"/>
        <end position="61"/>
    </location>
</feature>
<name>A0A1G5DS32_9FIRM</name>
<sequence length="186" mass="21952">MEDIKERIIDETLIRFSKVGLKFTLDELVDEMHISKKTIYKQFKTKADLLKAVIDYVFEGIREKEIKIIDDNSIDLVQKIRLSIICLPDKYKDIDFRKVYQLKSKYPDVYEYLIYKIENSWDNVDRLLIKAMEKKLIKDMPLTFVRLLFIGCIKQLIASREMLKVGLSFSEIMETTIDVIMAGILI</sequence>
<gene>
    <name evidence="4" type="ORF">SAMN02910451_01610</name>
</gene>
<evidence type="ECO:0000256" key="1">
    <source>
        <dbReference type="ARBA" id="ARBA00023125"/>
    </source>
</evidence>
<dbReference type="SUPFAM" id="SSF46689">
    <property type="entry name" value="Homeodomain-like"/>
    <property type="match status" value="1"/>
</dbReference>
<dbReference type="AlphaFoldDB" id="A0A1G5DS32"/>
<reference evidence="5" key="1">
    <citation type="submission" date="2016-10" db="EMBL/GenBank/DDBJ databases">
        <authorList>
            <person name="Varghese N."/>
            <person name="Submissions S."/>
        </authorList>
    </citation>
    <scope>NUCLEOTIDE SEQUENCE [LARGE SCALE GENOMIC DNA]</scope>
    <source>
        <strain evidence="5">XBD2006</strain>
    </source>
</reference>
<dbReference type="EMBL" id="FMUR01000009">
    <property type="protein sequence ID" value="SCY17261.1"/>
    <property type="molecule type" value="Genomic_DNA"/>
</dbReference>
<evidence type="ECO:0000313" key="5">
    <source>
        <dbReference type="Proteomes" id="UP000183047"/>
    </source>
</evidence>
<evidence type="ECO:0000259" key="3">
    <source>
        <dbReference type="PROSITE" id="PS50977"/>
    </source>
</evidence>
<accession>A0A1G5DS32</accession>
<protein>
    <submittedName>
        <fullName evidence="4">Transcriptional regulator, TetR family</fullName>
    </submittedName>
</protein>
<keyword evidence="1 2" id="KW-0238">DNA-binding</keyword>
<dbReference type="PROSITE" id="PS50977">
    <property type="entry name" value="HTH_TETR_2"/>
    <property type="match status" value="1"/>
</dbReference>
<dbReference type="Gene3D" id="1.10.357.10">
    <property type="entry name" value="Tetracycline Repressor, domain 2"/>
    <property type="match status" value="1"/>
</dbReference>
<feature type="DNA-binding region" description="H-T-H motif" evidence="2">
    <location>
        <begin position="24"/>
        <end position="43"/>
    </location>
</feature>
<dbReference type="OrthoDB" id="9812134at2"/>
<keyword evidence="5" id="KW-1185">Reference proteome</keyword>